<evidence type="ECO:0000256" key="5">
    <source>
        <dbReference type="PIRSR" id="PIRSR622684-1"/>
    </source>
</evidence>
<keyword evidence="4 6" id="KW-0788">Thiol protease</keyword>
<dbReference type="SUPFAM" id="SSF54001">
    <property type="entry name" value="Cysteine proteinases"/>
    <property type="match status" value="1"/>
</dbReference>
<dbReference type="InterPro" id="IPR001300">
    <property type="entry name" value="Peptidase_C2_calpain_cat"/>
</dbReference>
<dbReference type="InterPro" id="IPR022684">
    <property type="entry name" value="Calpain_cysteine_protease"/>
</dbReference>
<dbReference type="GO" id="GO:0006508">
    <property type="term" value="P:proteolysis"/>
    <property type="evidence" value="ECO:0007669"/>
    <property type="project" value="UniProtKB-KW"/>
</dbReference>
<keyword evidence="9" id="KW-1185">Reference proteome</keyword>
<dbReference type="GO" id="GO:0004198">
    <property type="term" value="F:calcium-dependent cysteine-type endopeptidase activity"/>
    <property type="evidence" value="ECO:0007669"/>
    <property type="project" value="InterPro"/>
</dbReference>
<dbReference type="SMART" id="SM00230">
    <property type="entry name" value="CysPc"/>
    <property type="match status" value="1"/>
</dbReference>
<dbReference type="Gene3D" id="3.90.70.10">
    <property type="entry name" value="Cysteine proteinases"/>
    <property type="match status" value="1"/>
</dbReference>
<evidence type="ECO:0000313" key="9">
    <source>
        <dbReference type="Proteomes" id="UP000186583"/>
    </source>
</evidence>
<dbReference type="STRING" id="708187.A0A1Q8RBL4"/>
<feature type="domain" description="Calpain catalytic" evidence="7">
    <location>
        <begin position="150"/>
        <end position="466"/>
    </location>
</feature>
<feature type="active site" evidence="6">
    <location>
        <position position="183"/>
    </location>
</feature>
<dbReference type="AlphaFoldDB" id="A0A1Q8RBL4"/>
<evidence type="ECO:0000256" key="6">
    <source>
        <dbReference type="PROSITE-ProRule" id="PRU00239"/>
    </source>
</evidence>
<dbReference type="PRINTS" id="PR00704">
    <property type="entry name" value="CALPAIN"/>
</dbReference>
<dbReference type="SMART" id="SM00720">
    <property type="entry name" value="calpain_III"/>
    <property type="match status" value="1"/>
</dbReference>
<accession>A0A1Q8RBL4</accession>
<evidence type="ECO:0000256" key="4">
    <source>
        <dbReference type="ARBA" id="ARBA00022807"/>
    </source>
</evidence>
<protein>
    <submittedName>
        <fullName evidence="8">Calpain-like protease palB/cpr-8</fullName>
    </submittedName>
</protein>
<keyword evidence="2 6" id="KW-0645">Protease</keyword>
<keyword evidence="3 6" id="KW-0378">Hydrolase</keyword>
<dbReference type="SUPFAM" id="SSF49758">
    <property type="entry name" value="Calpain large subunit, middle domain (domain III)"/>
    <property type="match status" value="2"/>
</dbReference>
<evidence type="ECO:0000259" key="7">
    <source>
        <dbReference type="PROSITE" id="PS50203"/>
    </source>
</evidence>
<dbReference type="PANTHER" id="PTHR46143:SF1">
    <property type="entry name" value="CALPAIN-7"/>
    <property type="match status" value="1"/>
</dbReference>
<dbReference type="PANTHER" id="PTHR46143">
    <property type="entry name" value="CALPAIN-7"/>
    <property type="match status" value="1"/>
</dbReference>
<feature type="active site" evidence="5 6">
    <location>
        <position position="398"/>
    </location>
</feature>
<dbReference type="InterPro" id="IPR051297">
    <property type="entry name" value="PalB/RIM13"/>
</dbReference>
<proteinExistence type="inferred from homology"/>
<organism evidence="8 9">
    <name type="scientific">Colletotrichum chlorophyti</name>
    <dbReference type="NCBI Taxonomy" id="708187"/>
    <lineage>
        <taxon>Eukaryota</taxon>
        <taxon>Fungi</taxon>
        <taxon>Dikarya</taxon>
        <taxon>Ascomycota</taxon>
        <taxon>Pezizomycotina</taxon>
        <taxon>Sordariomycetes</taxon>
        <taxon>Hypocreomycetidae</taxon>
        <taxon>Glomerellales</taxon>
        <taxon>Glomerellaceae</taxon>
        <taxon>Colletotrichum</taxon>
    </lineage>
</organism>
<dbReference type="InterPro" id="IPR022683">
    <property type="entry name" value="Calpain_III"/>
</dbReference>
<dbReference type="InterPro" id="IPR038765">
    <property type="entry name" value="Papain-like_cys_pep_sf"/>
</dbReference>
<dbReference type="EMBL" id="MPGH01000241">
    <property type="protein sequence ID" value="OLN81796.1"/>
    <property type="molecule type" value="Genomic_DNA"/>
</dbReference>
<evidence type="ECO:0000256" key="1">
    <source>
        <dbReference type="ARBA" id="ARBA00010193"/>
    </source>
</evidence>
<sequence length="884" mass="98347">MEAKAIKEEALMAKSTGREALNHAIAAADLYMKAAQEAASPVDRARLRKKCERLITHAEQLKASPKHAATAAAGTVANAMTSSHHCHLRQIPSAERAILLRSSRLHGNIFPPWQADPSESAFSLAQWEHVFSDPAEYTLSARQQSILEGWKRPVDQAVGDTVDTDFMASDGEYDLVQDVTTDCSVVASLCAAMKILQGGNRPVSNHSLLSSLPPRDKLERLPLKQNARQILGSIMFPFDHEKRRPKISENGKYMFRMHFNGCFRQVVVDDRLPVSRNNHTLFVVDRHNPNLLWPALLEKAYLKVRGGYDFPGSNSGTDLWVITGWIPEQLFLQSEDVDLEGTWDDVKEAYHAGHLVITLGTGRLTPSEEDALGLIGEHDYAVLEIDNAPGARRLLVKNPWCDGLVWKGVGSSGLVEKTANMSLSEDQAVCDEAPKLSEHTRPVGSFWISVEDVAQNFESMYLNWNPELFTHRQDHHFTWHVPTNNMTSSLAHNPQYSVLSRSGETVWILLSRHFADEELDIARNKSASLAAVSRQLGFTSIFIFESEGKKVQVREGHVYQGPYVDSPQTLAKFRLRAGKPYTIVMAHQDLPLDNYTCTFTLFSRAPLEVKPAEEEMRHYKEFSSSWTRRTAGGNASSITYSQNPQFSISIPRPTPLSILLSSGDREVAIHVDLVWAHGKRVASIGVKDVVASSGDYRRGNALLQVPTVQPGTYTIVCSTWEPGQLADFGMRVGSQVECQIQPVLSDGAGLLRTRTPAFVFNEGEEKRRAPVTVARLSRAQVVARCPVLAGRQGQHIPTTAVRISLIYGRGPQESVLAMSGDGEFRELTMAVRTPEFDVEPDRLRQDQLWLVVERLGSQQSHQSIEVEVLSENSVQVGEWQSVDD</sequence>
<comment type="caution">
    <text evidence="8">The sequence shown here is derived from an EMBL/GenBank/DDBJ whole genome shotgun (WGS) entry which is preliminary data.</text>
</comment>
<gene>
    <name evidence="8" type="ORF">CCHL11_08884</name>
</gene>
<evidence type="ECO:0000256" key="2">
    <source>
        <dbReference type="ARBA" id="ARBA00022670"/>
    </source>
</evidence>
<dbReference type="Pfam" id="PF25435">
    <property type="entry name" value="PalB_C"/>
    <property type="match status" value="1"/>
</dbReference>
<dbReference type="Gene3D" id="2.60.120.380">
    <property type="match status" value="1"/>
</dbReference>
<reference evidence="8 9" key="1">
    <citation type="submission" date="2016-11" db="EMBL/GenBank/DDBJ databases">
        <title>Draft Genome Assembly of Colletotrichum chlorophyti a pathogen of herbaceous plants.</title>
        <authorList>
            <person name="Gan P."/>
            <person name="Narusaka M."/>
            <person name="Tsushima A."/>
            <person name="Narusaka Y."/>
            <person name="Takano Y."/>
            <person name="Shirasu K."/>
        </authorList>
    </citation>
    <scope>NUCLEOTIDE SEQUENCE [LARGE SCALE GENOMIC DNA]</scope>
    <source>
        <strain evidence="8 9">NTL11</strain>
    </source>
</reference>
<name>A0A1Q8RBL4_9PEZI</name>
<dbReference type="InterPro" id="IPR036213">
    <property type="entry name" value="Calpain_III_sf"/>
</dbReference>
<comment type="similarity">
    <text evidence="1">Belongs to the peptidase C2 family. PalB/RIM13 subfamily.</text>
</comment>
<evidence type="ECO:0000313" key="8">
    <source>
        <dbReference type="EMBL" id="OLN81796.1"/>
    </source>
</evidence>
<dbReference type="Pfam" id="PF00648">
    <property type="entry name" value="Peptidase_C2"/>
    <property type="match status" value="1"/>
</dbReference>
<dbReference type="OrthoDB" id="167576at2759"/>
<feature type="active site" evidence="5 6">
    <location>
        <position position="378"/>
    </location>
</feature>
<evidence type="ECO:0000256" key="3">
    <source>
        <dbReference type="ARBA" id="ARBA00022801"/>
    </source>
</evidence>
<dbReference type="PROSITE" id="PS50203">
    <property type="entry name" value="CALPAIN_CAT"/>
    <property type="match status" value="1"/>
</dbReference>
<dbReference type="Proteomes" id="UP000186583">
    <property type="component" value="Unassembled WGS sequence"/>
</dbReference>